<feature type="transmembrane region" description="Helical" evidence="1">
    <location>
        <begin position="5"/>
        <end position="23"/>
    </location>
</feature>
<keyword evidence="4" id="KW-1185">Reference proteome</keyword>
<organism evidence="3 4">
    <name type="scientific">Metallosphaera yellowstonensis MK1</name>
    <dbReference type="NCBI Taxonomy" id="671065"/>
    <lineage>
        <taxon>Archaea</taxon>
        <taxon>Thermoproteota</taxon>
        <taxon>Thermoprotei</taxon>
        <taxon>Sulfolobales</taxon>
        <taxon>Sulfolobaceae</taxon>
        <taxon>Metallosphaera</taxon>
    </lineage>
</organism>
<reference evidence="3 4" key="1">
    <citation type="submission" date="2012-01" db="EMBL/GenBank/DDBJ databases">
        <title>Improved High-Quality Draft sequence of Metallosphaera yellowstonensis MK1.</title>
        <authorList>
            <consortium name="US DOE Joint Genome Institute"/>
            <person name="Lucas S."/>
            <person name="Han J."/>
            <person name="Cheng J.-F."/>
            <person name="Goodwin L."/>
            <person name="Pitluck S."/>
            <person name="Peters L."/>
            <person name="Teshima H."/>
            <person name="Detter J.C."/>
            <person name="Han C."/>
            <person name="Tapia R."/>
            <person name="Land M."/>
            <person name="Hauser L."/>
            <person name="Kyrpides N."/>
            <person name="Kozubal M."/>
            <person name="Macur R.E."/>
            <person name="Jay Z."/>
            <person name="Inskeep W."/>
            <person name="Woyke T."/>
        </authorList>
    </citation>
    <scope>NUCLEOTIDE SEQUENCE [LARGE SCALE GENOMIC DNA]</scope>
    <source>
        <strain evidence="3 4">MK1</strain>
    </source>
</reference>
<keyword evidence="1" id="KW-1133">Transmembrane helix</keyword>
<dbReference type="EMBL" id="JH597768">
    <property type="protein sequence ID" value="EHP69487.1"/>
    <property type="molecule type" value="Genomic_DNA"/>
</dbReference>
<accession>H2C6R0</accession>
<keyword evidence="1" id="KW-0472">Membrane</keyword>
<name>H2C6R0_9CREN</name>
<feature type="transmembrane region" description="Helical" evidence="1">
    <location>
        <begin position="29"/>
        <end position="49"/>
    </location>
</feature>
<feature type="domain" description="Helicase HerA central" evidence="2">
    <location>
        <begin position="205"/>
        <end position="400"/>
    </location>
</feature>
<dbReference type="AlphaFoldDB" id="H2C6R0"/>
<dbReference type="InterPro" id="IPR002789">
    <property type="entry name" value="HerA_central"/>
</dbReference>
<sequence>MNSKAYPLLLIILGTLLLIYNFVDFSINYIMIITPGIIVLVIFIFSQLIRKNKILGNIMLQNNTYETNVDEQKTFGIIAKISGKIELDKNQVNFQKELEALMETLSRRESGFEYYVLTSLSKKRSSSVLLIQATCESCKDKIIEEFRNVQDIARAVSPHISLEVVRPSNKIVPVPRTWGDLSYAKVFQKIIDTPSNEHVIYDYDIEIGSMRTDAGEIRVGIRLQDLTRHIGIFGTTGSGKSTTALSLIKKLLEKNIKILVIDWHGEYKEKINTLNVFSEENPLIINPIALGEIEDTVEILGDVLHLSDPQRFLLHTTLSRMKKINKFDNKTFFSILKSIEESSNWIREVKYGLLRKIYLLFTRQARIIFGEKANFRIETILNSIIDLSFIKNVRLRRIYGLFVIKLVTDYYMSNKPNDPLLVIVEEAHNFFFKENLFLDKLLSEIRKYGVALCVISQSPSSITDEVLKNTNIKIVHSIKSDLDKRIIADSLSLSHWQFDILDKLETGEAILSAPNIKTPIVVKIQN</sequence>
<dbReference type="InterPro" id="IPR027417">
    <property type="entry name" value="P-loop_NTPase"/>
</dbReference>
<dbReference type="Proteomes" id="UP000003980">
    <property type="component" value="Unassembled WGS sequence"/>
</dbReference>
<protein>
    <submittedName>
        <fullName evidence="3">Putative ATPase</fullName>
    </submittedName>
</protein>
<dbReference type="PANTHER" id="PTHR30121">
    <property type="entry name" value="UNCHARACTERIZED PROTEIN YJGR-RELATED"/>
    <property type="match status" value="1"/>
</dbReference>
<proteinExistence type="predicted"/>
<dbReference type="Gene3D" id="3.40.50.300">
    <property type="entry name" value="P-loop containing nucleotide triphosphate hydrolases"/>
    <property type="match status" value="2"/>
</dbReference>
<keyword evidence="1" id="KW-0812">Transmembrane</keyword>
<dbReference type="PANTHER" id="PTHR30121:SF11">
    <property type="entry name" value="AAA+ ATPASE DOMAIN-CONTAINING PROTEIN"/>
    <property type="match status" value="1"/>
</dbReference>
<evidence type="ECO:0000313" key="4">
    <source>
        <dbReference type="Proteomes" id="UP000003980"/>
    </source>
</evidence>
<dbReference type="HOGENOM" id="CLU_504016_0_0_2"/>
<dbReference type="STRING" id="671065.MetMK1DRAFT_00022500"/>
<dbReference type="Pfam" id="PF01935">
    <property type="entry name" value="DUF87"/>
    <property type="match status" value="1"/>
</dbReference>
<evidence type="ECO:0000313" key="3">
    <source>
        <dbReference type="EMBL" id="EHP69487.1"/>
    </source>
</evidence>
<dbReference type="RefSeq" id="WP_009073598.1">
    <property type="nucleotide sequence ID" value="NZ_JH597768.1"/>
</dbReference>
<gene>
    <name evidence="3" type="ORF">MetMK1DRAFT_00022500</name>
</gene>
<evidence type="ECO:0000256" key="1">
    <source>
        <dbReference type="SAM" id="Phobius"/>
    </source>
</evidence>
<evidence type="ECO:0000259" key="2">
    <source>
        <dbReference type="Pfam" id="PF01935"/>
    </source>
</evidence>
<dbReference type="eggNOG" id="arCOG00286">
    <property type="taxonomic scope" value="Archaea"/>
</dbReference>
<dbReference type="OrthoDB" id="107033at2157"/>
<dbReference type="SUPFAM" id="SSF52540">
    <property type="entry name" value="P-loop containing nucleoside triphosphate hydrolases"/>
    <property type="match status" value="1"/>
</dbReference>
<dbReference type="InterPro" id="IPR051162">
    <property type="entry name" value="T4SS_component"/>
</dbReference>